<name>A0A4Z0NPM8_9HYPH</name>
<protein>
    <submittedName>
        <fullName evidence="3">Iron dicitrate transport regulator FecR</fullName>
    </submittedName>
</protein>
<dbReference type="InterPro" id="IPR006860">
    <property type="entry name" value="FecR"/>
</dbReference>
<keyword evidence="4" id="KW-1185">Reference proteome</keyword>
<dbReference type="InterPro" id="IPR028994">
    <property type="entry name" value="Integrin_alpha_N"/>
</dbReference>
<evidence type="ECO:0000259" key="2">
    <source>
        <dbReference type="Pfam" id="PF04773"/>
    </source>
</evidence>
<dbReference type="Pfam" id="PF04773">
    <property type="entry name" value="FecR"/>
    <property type="match status" value="1"/>
</dbReference>
<reference evidence="3 4" key="1">
    <citation type="submission" date="2019-04" db="EMBL/GenBank/DDBJ databases">
        <authorList>
            <person name="Feng G."/>
            <person name="Zhu H."/>
        </authorList>
    </citation>
    <scope>NUCLEOTIDE SEQUENCE [LARGE SCALE GENOMIC DNA]</scope>
    <source>
        <strain evidence="3 4">6HR-1</strain>
    </source>
</reference>
<gene>
    <name evidence="3" type="ORF">EU555_17510</name>
</gene>
<dbReference type="OrthoDB" id="7994644at2"/>
<keyword evidence="1" id="KW-0732">Signal</keyword>
<dbReference type="SUPFAM" id="SSF69318">
    <property type="entry name" value="Integrin alpha N-terminal domain"/>
    <property type="match status" value="1"/>
</dbReference>
<evidence type="ECO:0000313" key="4">
    <source>
        <dbReference type="Proteomes" id="UP000297535"/>
    </source>
</evidence>
<accession>A0A4Z0NPM8</accession>
<sequence>MSVRWLRGMRIGLALAPGLVGSLTGPAAAQGAGCTLAPRTDPPPPRQVLTCGDGLTIAAETGAALTVIDRNRDGRPDAVTLDAKAVLVDRPPGAGRFQILTPHAVASVRGTIWAVDVSADQTSVFVEQGRVAVSRPRGRPVVLGAGDGVDVRPGTDPLTVTRWGAARVAALLGRLGR</sequence>
<dbReference type="EMBL" id="SRLB01000012">
    <property type="protein sequence ID" value="TGD97959.1"/>
    <property type="molecule type" value="Genomic_DNA"/>
</dbReference>
<feature type="signal peptide" evidence="1">
    <location>
        <begin position="1"/>
        <end position="29"/>
    </location>
</feature>
<feature type="domain" description="FecR protein" evidence="2">
    <location>
        <begin position="49"/>
        <end position="131"/>
    </location>
</feature>
<organism evidence="3 4">
    <name type="scientific">Methylobacterium nonmethylotrophicum</name>
    <dbReference type="NCBI Taxonomy" id="1141884"/>
    <lineage>
        <taxon>Bacteria</taxon>
        <taxon>Pseudomonadati</taxon>
        <taxon>Pseudomonadota</taxon>
        <taxon>Alphaproteobacteria</taxon>
        <taxon>Hyphomicrobiales</taxon>
        <taxon>Methylobacteriaceae</taxon>
        <taxon>Methylobacterium</taxon>
    </lineage>
</organism>
<dbReference type="Proteomes" id="UP000297535">
    <property type="component" value="Unassembled WGS sequence"/>
</dbReference>
<dbReference type="AlphaFoldDB" id="A0A4Z0NPM8"/>
<dbReference type="RefSeq" id="WP_135416302.1">
    <property type="nucleotide sequence ID" value="NZ_SRLB01000012.1"/>
</dbReference>
<proteinExistence type="predicted"/>
<feature type="chain" id="PRO_5021433561" evidence="1">
    <location>
        <begin position="30"/>
        <end position="177"/>
    </location>
</feature>
<dbReference type="Gene3D" id="2.60.120.1440">
    <property type="match status" value="1"/>
</dbReference>
<comment type="caution">
    <text evidence="3">The sequence shown here is derived from an EMBL/GenBank/DDBJ whole genome shotgun (WGS) entry which is preliminary data.</text>
</comment>
<evidence type="ECO:0000313" key="3">
    <source>
        <dbReference type="EMBL" id="TGD97959.1"/>
    </source>
</evidence>
<evidence type="ECO:0000256" key="1">
    <source>
        <dbReference type="SAM" id="SignalP"/>
    </source>
</evidence>